<dbReference type="Proteomes" id="UP000038045">
    <property type="component" value="Unplaced"/>
</dbReference>
<dbReference type="InterPro" id="IPR025110">
    <property type="entry name" value="AMP-bd_C"/>
</dbReference>
<evidence type="ECO:0000259" key="5">
    <source>
        <dbReference type="Pfam" id="PF00501"/>
    </source>
</evidence>
<dbReference type="STRING" id="131310.A0A0N4ZGJ1"/>
<evidence type="ECO:0000256" key="3">
    <source>
        <dbReference type="ARBA" id="ARBA00022598"/>
    </source>
</evidence>
<keyword evidence="7" id="KW-1185">Reference proteome</keyword>
<keyword evidence="3" id="KW-0436">Ligase</keyword>
<reference evidence="8" key="1">
    <citation type="submission" date="2017-02" db="UniProtKB">
        <authorList>
            <consortium name="WormBaseParasite"/>
        </authorList>
    </citation>
    <scope>IDENTIFICATION</scope>
</reference>
<comment type="similarity">
    <text evidence="2">Belongs to the ATP-dependent AMP-binding enzyme family.</text>
</comment>
<feature type="domain" description="AMP-dependent synthetase/ligase" evidence="5">
    <location>
        <begin position="17"/>
        <end position="395"/>
    </location>
</feature>
<dbReference type="AlphaFoldDB" id="A0A0N4ZGJ1"/>
<dbReference type="WBParaSite" id="PTRK_0000689900.1">
    <property type="protein sequence ID" value="PTRK_0000689900.1"/>
    <property type="gene ID" value="PTRK_0000689900"/>
</dbReference>
<protein>
    <submittedName>
        <fullName evidence="8">AMP-binding domain-containing protein</fullName>
    </submittedName>
</protein>
<accession>A0A0N4ZGJ1</accession>
<dbReference type="Gene3D" id="3.40.50.12780">
    <property type="entry name" value="N-terminal domain of ligase-like"/>
    <property type="match status" value="1"/>
</dbReference>
<dbReference type="GO" id="GO:0016405">
    <property type="term" value="F:CoA-ligase activity"/>
    <property type="evidence" value="ECO:0007669"/>
    <property type="project" value="TreeGrafter"/>
</dbReference>
<dbReference type="InterPro" id="IPR045851">
    <property type="entry name" value="AMP-bd_C_sf"/>
</dbReference>
<name>A0A0N4ZGJ1_PARTI</name>
<evidence type="ECO:0000256" key="4">
    <source>
        <dbReference type="ARBA" id="ARBA00023140"/>
    </source>
</evidence>
<sequence length="538" mass="60871">MFISYSKEPYHIQILNTAKNHDDNVALTNYVTKQSITYKNLRKTSYQLAAAFFNQIELKNKDIVIVLLPNSIEFVKIFLSTALLGATISPVNPVSTKEEIDYFVKLTNAKCIVAHSESYYKIEHLIDILKVILIDKKENQIGEDYDSLCRLWNNKSVDEVEEILPNIDIQMNDILITPFSSGTTGNPKCCLISHKNFSCITFILKHALFDQISNGVKRATLAILPFFHVSGFWPLCYCLLEGHHSIILEEFNTMLTLEIIEKYRIDAINIVPSIINYFCKNKDIMKRYDVSSVRTALVGSAPLGRGMSEEFLKTFPSIENLLQGYGMTELCVLSHITPLGNVDGKCYDKKLGSIGKLLPGFEAKVVDSEMAVEIFEPDMTGELWLKSDSIISGYLNDEEATAEAIDYKGWLHTGDIVSFDKDGFYYVTGRIKELIKVHGLQVSPNEIEDKLKKHEAVFDCGVIGISCERCGEVPKAFVVLKEGCENVKETDILNWIHKIISPYKHIKGGLEFVSEIPRTPNGKLLRRKLIEMNELKKL</sequence>
<dbReference type="PANTHER" id="PTHR24096:SF149">
    <property type="entry name" value="AMP-BINDING DOMAIN-CONTAINING PROTEIN-RELATED"/>
    <property type="match status" value="1"/>
</dbReference>
<evidence type="ECO:0000259" key="6">
    <source>
        <dbReference type="Pfam" id="PF13193"/>
    </source>
</evidence>
<dbReference type="InterPro" id="IPR000873">
    <property type="entry name" value="AMP-dep_synth/lig_dom"/>
</dbReference>
<dbReference type="Pfam" id="PF00501">
    <property type="entry name" value="AMP-binding"/>
    <property type="match status" value="1"/>
</dbReference>
<dbReference type="PANTHER" id="PTHR24096">
    <property type="entry name" value="LONG-CHAIN-FATTY-ACID--COA LIGASE"/>
    <property type="match status" value="1"/>
</dbReference>
<organism evidence="7 8">
    <name type="scientific">Parastrongyloides trichosuri</name>
    <name type="common">Possum-specific nematode worm</name>
    <dbReference type="NCBI Taxonomy" id="131310"/>
    <lineage>
        <taxon>Eukaryota</taxon>
        <taxon>Metazoa</taxon>
        <taxon>Ecdysozoa</taxon>
        <taxon>Nematoda</taxon>
        <taxon>Chromadorea</taxon>
        <taxon>Rhabditida</taxon>
        <taxon>Tylenchina</taxon>
        <taxon>Panagrolaimomorpha</taxon>
        <taxon>Strongyloidoidea</taxon>
        <taxon>Strongyloididae</taxon>
        <taxon>Parastrongyloides</taxon>
    </lineage>
</organism>
<comment type="subcellular location">
    <subcellularLocation>
        <location evidence="1">Peroxisome</location>
    </subcellularLocation>
</comment>
<dbReference type="InterPro" id="IPR042099">
    <property type="entry name" value="ANL_N_sf"/>
</dbReference>
<evidence type="ECO:0000313" key="8">
    <source>
        <dbReference type="WBParaSite" id="PTRK_0000689900.1"/>
    </source>
</evidence>
<evidence type="ECO:0000313" key="7">
    <source>
        <dbReference type="Proteomes" id="UP000038045"/>
    </source>
</evidence>
<dbReference type="Pfam" id="PF13193">
    <property type="entry name" value="AMP-binding_C"/>
    <property type="match status" value="1"/>
</dbReference>
<dbReference type="SUPFAM" id="SSF56801">
    <property type="entry name" value="Acetyl-CoA synthetase-like"/>
    <property type="match status" value="1"/>
</dbReference>
<proteinExistence type="inferred from homology"/>
<feature type="domain" description="AMP-binding enzyme C-terminal" evidence="6">
    <location>
        <begin position="446"/>
        <end position="523"/>
    </location>
</feature>
<dbReference type="Gene3D" id="3.30.300.30">
    <property type="match status" value="1"/>
</dbReference>
<keyword evidence="4" id="KW-0576">Peroxisome</keyword>
<evidence type="ECO:0000256" key="2">
    <source>
        <dbReference type="ARBA" id="ARBA00006432"/>
    </source>
</evidence>
<dbReference type="GO" id="GO:0005777">
    <property type="term" value="C:peroxisome"/>
    <property type="evidence" value="ECO:0007669"/>
    <property type="project" value="UniProtKB-SubCell"/>
</dbReference>
<evidence type="ECO:0000256" key="1">
    <source>
        <dbReference type="ARBA" id="ARBA00004275"/>
    </source>
</evidence>